<dbReference type="InterPro" id="IPR024983">
    <property type="entry name" value="CHAT_dom"/>
</dbReference>
<gene>
    <name evidence="2" type="ORF">G3I70_30970</name>
</gene>
<dbReference type="EMBL" id="JAAGLI010000843">
    <property type="protein sequence ID" value="NEA26891.1"/>
    <property type="molecule type" value="Genomic_DNA"/>
</dbReference>
<reference evidence="2 3" key="1">
    <citation type="submission" date="2020-01" db="EMBL/GenBank/DDBJ databases">
        <title>Insect and environment-associated Actinomycetes.</title>
        <authorList>
            <person name="Currrie C."/>
            <person name="Chevrette M."/>
            <person name="Carlson C."/>
            <person name="Stubbendieck R."/>
            <person name="Wendt-Pienkowski E."/>
        </authorList>
    </citation>
    <scope>NUCLEOTIDE SEQUENCE [LARGE SCALE GENOMIC DNA]</scope>
    <source>
        <strain evidence="2 3">SID10258</strain>
    </source>
</reference>
<evidence type="ECO:0000313" key="2">
    <source>
        <dbReference type="EMBL" id="NEA26891.1"/>
    </source>
</evidence>
<dbReference type="PANTHER" id="PTHR10098:SF108">
    <property type="entry name" value="TETRATRICOPEPTIDE REPEAT PROTEIN 28"/>
    <property type="match status" value="1"/>
</dbReference>
<organism evidence="2 3">
    <name type="scientific">Actinomadura bangladeshensis</name>
    <dbReference type="NCBI Taxonomy" id="453573"/>
    <lineage>
        <taxon>Bacteria</taxon>
        <taxon>Bacillati</taxon>
        <taxon>Actinomycetota</taxon>
        <taxon>Actinomycetes</taxon>
        <taxon>Streptosporangiales</taxon>
        <taxon>Thermomonosporaceae</taxon>
        <taxon>Actinomadura</taxon>
    </lineage>
</organism>
<protein>
    <submittedName>
        <fullName evidence="2">CHAT domain-containing protein</fullName>
    </submittedName>
</protein>
<evidence type="ECO:0000313" key="3">
    <source>
        <dbReference type="Proteomes" id="UP000475532"/>
    </source>
</evidence>
<name>A0A6L9QN45_9ACTN</name>
<proteinExistence type="predicted"/>
<dbReference type="AlphaFoldDB" id="A0A6L9QN45"/>
<feature type="domain" description="CHAT" evidence="1">
    <location>
        <begin position="547"/>
        <end position="805"/>
    </location>
</feature>
<comment type="caution">
    <text evidence="2">The sequence shown here is derived from an EMBL/GenBank/DDBJ whole genome shotgun (WGS) entry which is preliminary data.</text>
</comment>
<accession>A0A6L9QN45</accession>
<dbReference type="PANTHER" id="PTHR10098">
    <property type="entry name" value="RAPSYN-RELATED"/>
    <property type="match status" value="1"/>
</dbReference>
<dbReference type="Pfam" id="PF12770">
    <property type="entry name" value="CHAT"/>
    <property type="match status" value="1"/>
</dbReference>
<dbReference type="Proteomes" id="UP000475532">
    <property type="component" value="Unassembled WGS sequence"/>
</dbReference>
<sequence>MPETGDDDDAARLVQAAKFATDTVNAAWLLQQRLGEDIGERVRDAVIALVVKRGPRAKFSMIAESAELRGREAERLLDHALAVIRMHPRPDPAHIRFFEAQLNMIKLVREGKVDVSAIPVESVAAQPEGAWPETADEHDDWARTLRDRGQVEEARAAFLTAIRLARAAGDAAVEGSAEIGLFTLVAKTSQVGRGSHQRKLEHARRAADAYRRAADRVGERQAVVAAITVLTDIADRTNLANALDRLERLDADYAEWWRTYSTAMNAPTLDEQISGLRRCVDSAHLLGDQADFYGGMCAAKLAFMENRAVPPDADESVAFQSAVIAHEVTADGPTEEAAARLDALVLEVEKLRSYARSQSLQRELSDTYQLTYWAAVRCAETLRSPEDAVDLHELGGNRALLAQTGMHRLWRQWRPEVWEDSRPKGLPALFGRYVTAPTERDRGMLMRVFGDQRDALERQERRLLAATPGLTTAAPPMPARSVRALLTEDQRVAVYSATGSIFLLDRTGCRAIGRFPTADLDSVVEKALAHLSDPGNDSPDTRDAVERLVADIVQPLIDHTPEGCRLFLVPYGPLWRIPLGALAPAMLSRTREVSYVPSLTLLARMLNRPRLVRIVERFVGFGDPDGSLPHARAEIGHAASTFPDSFTLLGERLHYHLVTANLADADVAHIACHGVFFREYPDFSALHVAGPAGDPEVLWYNELARYELNARLVVLAACHAGTGTTLFGSEYVGFPGAFLAAGARGVLAPLWAVSDASTRMLMQHFYSALSRPLSPAAALREAQRAMAEDPATAHPYHWAGFQLFGVAPAYRIDVAP</sequence>
<evidence type="ECO:0000259" key="1">
    <source>
        <dbReference type="Pfam" id="PF12770"/>
    </source>
</evidence>